<organism evidence="3 4">
    <name type="scientific">Ranatra chinensis</name>
    <dbReference type="NCBI Taxonomy" id="642074"/>
    <lineage>
        <taxon>Eukaryota</taxon>
        <taxon>Metazoa</taxon>
        <taxon>Ecdysozoa</taxon>
        <taxon>Arthropoda</taxon>
        <taxon>Hexapoda</taxon>
        <taxon>Insecta</taxon>
        <taxon>Pterygota</taxon>
        <taxon>Neoptera</taxon>
        <taxon>Paraneoptera</taxon>
        <taxon>Hemiptera</taxon>
        <taxon>Heteroptera</taxon>
        <taxon>Panheteroptera</taxon>
        <taxon>Nepomorpha</taxon>
        <taxon>Nepidae</taxon>
        <taxon>Ranatrinae</taxon>
        <taxon>Ranatra</taxon>
    </lineage>
</organism>
<protein>
    <submittedName>
        <fullName evidence="3">Uncharacterized protein</fullName>
    </submittedName>
</protein>
<evidence type="ECO:0000313" key="4">
    <source>
        <dbReference type="Proteomes" id="UP001558652"/>
    </source>
</evidence>
<comment type="caution">
    <text evidence="3">The sequence shown here is derived from an EMBL/GenBank/DDBJ whole genome shotgun (WGS) entry which is preliminary data.</text>
</comment>
<feature type="signal peptide" evidence="2">
    <location>
        <begin position="1"/>
        <end position="26"/>
    </location>
</feature>
<sequence length="170" mass="19221">MARISLINKSFQSLMFVLHLLPVIRCQTFEPSTVEEVISPEPNVFGAVSGKSNDAWPMARKRNAFNSMIRWLARRSTSTTTNAPPVTTVTQPEERKRPGPTNYWLTVGRGRKGTAKIETTSEKSAKNVSELSNKESLVNEILFQEMLIDFNLKLLSEMKKRRSHSAKPKT</sequence>
<dbReference type="AlphaFoldDB" id="A0ABD0YCF4"/>
<evidence type="ECO:0000256" key="2">
    <source>
        <dbReference type="SAM" id="SignalP"/>
    </source>
</evidence>
<feature type="chain" id="PRO_5044784872" evidence="2">
    <location>
        <begin position="27"/>
        <end position="170"/>
    </location>
</feature>
<dbReference type="EMBL" id="JBFDAA010000009">
    <property type="protein sequence ID" value="KAL1128988.1"/>
    <property type="molecule type" value="Genomic_DNA"/>
</dbReference>
<feature type="region of interest" description="Disordered" evidence="1">
    <location>
        <begin position="76"/>
        <end position="101"/>
    </location>
</feature>
<evidence type="ECO:0000313" key="3">
    <source>
        <dbReference type="EMBL" id="KAL1128988.1"/>
    </source>
</evidence>
<keyword evidence="2" id="KW-0732">Signal</keyword>
<accession>A0ABD0YCF4</accession>
<name>A0ABD0YCF4_9HEMI</name>
<dbReference type="Proteomes" id="UP001558652">
    <property type="component" value="Unassembled WGS sequence"/>
</dbReference>
<keyword evidence="4" id="KW-1185">Reference proteome</keyword>
<feature type="compositionally biased region" description="Low complexity" evidence="1">
    <location>
        <begin position="76"/>
        <end position="90"/>
    </location>
</feature>
<gene>
    <name evidence="3" type="ORF">AAG570_013520</name>
</gene>
<reference evidence="3 4" key="1">
    <citation type="submission" date="2024-07" db="EMBL/GenBank/DDBJ databases">
        <title>Chromosome-level genome assembly of the water stick insect Ranatra chinensis (Heteroptera: Nepidae).</title>
        <authorList>
            <person name="Liu X."/>
        </authorList>
    </citation>
    <scope>NUCLEOTIDE SEQUENCE [LARGE SCALE GENOMIC DNA]</scope>
    <source>
        <strain evidence="3">Cailab_2021Rc</strain>
        <tissue evidence="3">Muscle</tissue>
    </source>
</reference>
<evidence type="ECO:0000256" key="1">
    <source>
        <dbReference type="SAM" id="MobiDB-lite"/>
    </source>
</evidence>
<proteinExistence type="predicted"/>